<dbReference type="InterPro" id="IPR005202">
    <property type="entry name" value="TF_GRAS"/>
</dbReference>
<accession>A0AA38Z934</accession>
<proteinExistence type="inferred from homology"/>
<evidence type="ECO:0000256" key="3">
    <source>
        <dbReference type="PROSITE-ProRule" id="PRU01191"/>
    </source>
</evidence>
<comment type="caution">
    <text evidence="5">The sequence shown here is derived from an EMBL/GenBank/DDBJ whole genome shotgun (WGS) entry which is preliminary data.</text>
</comment>
<dbReference type="PANTHER" id="PTHR31636">
    <property type="entry name" value="OSJNBA0084A10.13 PROTEIN-RELATED"/>
    <property type="match status" value="1"/>
</dbReference>
<keyword evidence="6" id="KW-1185">Reference proteome</keyword>
<dbReference type="Proteomes" id="UP001168098">
    <property type="component" value="Unassembled WGS sequence"/>
</dbReference>
<keyword evidence="2" id="KW-0804">Transcription</keyword>
<comment type="similarity">
    <text evidence="3">Belongs to the GRAS family.</text>
</comment>
<gene>
    <name evidence="5" type="ORF">PVL29_016660</name>
</gene>
<feature type="compositionally biased region" description="Basic and acidic residues" evidence="4">
    <location>
        <begin position="129"/>
        <end position="142"/>
    </location>
</feature>
<protein>
    <recommendedName>
        <fullName evidence="7">Scarecrow-like protein 9</fullName>
    </recommendedName>
</protein>
<evidence type="ECO:0000256" key="2">
    <source>
        <dbReference type="ARBA" id="ARBA00023163"/>
    </source>
</evidence>
<feature type="region of interest" description="SAW" evidence="3">
    <location>
        <begin position="684"/>
        <end position="759"/>
    </location>
</feature>
<feature type="region of interest" description="Leucine repeat II (LRII)" evidence="3">
    <location>
        <begin position="546"/>
        <end position="578"/>
    </location>
</feature>
<evidence type="ECO:0000313" key="5">
    <source>
        <dbReference type="EMBL" id="KAJ9684283.1"/>
    </source>
</evidence>
<comment type="caution">
    <text evidence="3">Lacks conserved residue(s) required for the propagation of feature annotation.</text>
</comment>
<evidence type="ECO:0000256" key="4">
    <source>
        <dbReference type="SAM" id="MobiDB-lite"/>
    </source>
</evidence>
<sequence>MAMDEHLSGLYPSVNGIKFSEVYGSILSGENPSSGLGLQVPFLEQNNVFIPPFQPDPSGGNVASWSSVGVEVDPQEDCDFSDVVIRYVSQLLMEEDVEEKTRMFQESLALEATEKSFYEVIGKEYPASNDHHLSPSAEENHENPTANYGVYSSSTTSYGKSVETGWNFDYGQYKSGQIDFQSTSQSSLSSSNSPGNIAFQCTSHSSFGSSNSPNTTIDGFGDRPVSILKVPDIFNDSESVFQFKRGLEEASRFLPNGNGLFDHMAKDNSGLLVHGMNKGPNEAVVEMEKHANGYFTGELRGKKNSHLGHLDSEEERSNKQSAVCDEVTVTSEMFDQVLLCDADKGEAALRESLQNEASKTVQQEGGLKGSNGGRSRGRKKGGKKDLVDLRTLLTLCAQAVAADDRRSANEQLKQIRQHASPMGDGVQRMAYYFANGLEARLAGSGTQIYKGILTKPSAANVLKAYQLLLAVSPFKKVTNFVLNKTITKVAEKAARVHIIDFGIFYGFQWPSFIQRLSSRPGGPPKLRITGIDLPQPGLRPVERVEETGHRLANYARIFNVPFEFNAIAQKWETIRIEDLKINAGELVVVNCRYRFRSLLDESVVVESPRNIVLNLIRKMNPDIFIQGIVNGAYGVPFFMTRFREALFHFSALYDMLETNVPRQSYERRLIEKELFGWEAMNAIACEGSERIERPETYKQWQVRYERAGFRQLPLDQEIVKIAKKRVKSCYHKDFMIDEDGQWLLQGWKGRIIYAISSWKPAH</sequence>
<feature type="compositionally biased region" description="Polar residues" evidence="4">
    <location>
        <begin position="353"/>
        <end position="363"/>
    </location>
</feature>
<evidence type="ECO:0000256" key="1">
    <source>
        <dbReference type="ARBA" id="ARBA00023015"/>
    </source>
</evidence>
<name>A0AA38Z934_VITRO</name>
<feature type="region of interest" description="Disordered" evidence="4">
    <location>
        <begin position="128"/>
        <end position="148"/>
    </location>
</feature>
<feature type="region of interest" description="Leucine repeat I (LRI)" evidence="3">
    <location>
        <begin position="387"/>
        <end position="447"/>
    </location>
</feature>
<evidence type="ECO:0008006" key="7">
    <source>
        <dbReference type="Google" id="ProtNLM"/>
    </source>
</evidence>
<reference evidence="5 6" key="1">
    <citation type="journal article" date="2023" name="BMC Biotechnol.">
        <title>Vitis rotundifolia cv Carlos genome sequencing.</title>
        <authorList>
            <person name="Huff M."/>
            <person name="Hulse-Kemp A."/>
            <person name="Scheffler B."/>
            <person name="Youngblood R."/>
            <person name="Simpson S."/>
            <person name="Babiker E."/>
            <person name="Staton M."/>
        </authorList>
    </citation>
    <scope>NUCLEOTIDE SEQUENCE [LARGE SCALE GENOMIC DNA]</scope>
    <source>
        <tissue evidence="5">Leaf</tissue>
    </source>
</reference>
<organism evidence="5 6">
    <name type="scientific">Vitis rotundifolia</name>
    <name type="common">Muscadine grape</name>
    <dbReference type="NCBI Taxonomy" id="103349"/>
    <lineage>
        <taxon>Eukaryota</taxon>
        <taxon>Viridiplantae</taxon>
        <taxon>Streptophyta</taxon>
        <taxon>Embryophyta</taxon>
        <taxon>Tracheophyta</taxon>
        <taxon>Spermatophyta</taxon>
        <taxon>Magnoliopsida</taxon>
        <taxon>eudicotyledons</taxon>
        <taxon>Gunneridae</taxon>
        <taxon>Pentapetalae</taxon>
        <taxon>rosids</taxon>
        <taxon>Vitales</taxon>
        <taxon>Vitaceae</taxon>
        <taxon>Viteae</taxon>
        <taxon>Vitis</taxon>
    </lineage>
</organism>
<dbReference type="PROSITE" id="PS50985">
    <property type="entry name" value="GRAS"/>
    <property type="match status" value="1"/>
</dbReference>
<evidence type="ECO:0000313" key="6">
    <source>
        <dbReference type="Proteomes" id="UP001168098"/>
    </source>
</evidence>
<feature type="region of interest" description="Disordered" evidence="4">
    <location>
        <begin position="353"/>
        <end position="382"/>
    </location>
</feature>
<keyword evidence="1" id="KW-0805">Transcription regulation</keyword>
<feature type="short sequence motif" description="VHIID" evidence="3">
    <location>
        <begin position="496"/>
        <end position="500"/>
    </location>
</feature>
<dbReference type="EMBL" id="JARBHA010000013">
    <property type="protein sequence ID" value="KAJ9684283.1"/>
    <property type="molecule type" value="Genomic_DNA"/>
</dbReference>
<dbReference type="Pfam" id="PF03514">
    <property type="entry name" value="GRAS"/>
    <property type="match status" value="1"/>
</dbReference>
<feature type="region of interest" description="VHIID" evidence="3">
    <location>
        <begin position="465"/>
        <end position="530"/>
    </location>
</feature>
<dbReference type="AlphaFoldDB" id="A0AA38Z934"/>